<keyword evidence="2 3" id="KW-0539">Nucleus</keyword>
<evidence type="ECO:0000256" key="4">
    <source>
        <dbReference type="SAM" id="Coils"/>
    </source>
</evidence>
<dbReference type="InParanoid" id="A0A317XKK8"/>
<feature type="domain" description="WAC" evidence="7">
    <location>
        <begin position="23"/>
        <end position="132"/>
    </location>
</feature>
<reference evidence="8 9" key="1">
    <citation type="journal article" date="2018" name="Mol. Biol. Evol.">
        <title>Broad Genomic Sampling Reveals a Smut Pathogenic Ancestry of the Fungal Clade Ustilaginomycotina.</title>
        <authorList>
            <person name="Kijpornyongpan T."/>
            <person name="Mondo S.J."/>
            <person name="Barry K."/>
            <person name="Sandor L."/>
            <person name="Lee J."/>
            <person name="Lipzen A."/>
            <person name="Pangilinan J."/>
            <person name="LaButti K."/>
            <person name="Hainaut M."/>
            <person name="Henrissat B."/>
            <person name="Grigoriev I.V."/>
            <person name="Spatafora J.W."/>
            <person name="Aime M.C."/>
        </authorList>
    </citation>
    <scope>NUCLEOTIDE SEQUENCE [LARGE SCALE GENOMIC DNA]</scope>
    <source>
        <strain evidence="8 9">MCA 3645</strain>
    </source>
</reference>
<evidence type="ECO:0000256" key="3">
    <source>
        <dbReference type="PROSITE-ProRule" id="PRU00475"/>
    </source>
</evidence>
<dbReference type="InterPro" id="IPR013136">
    <property type="entry name" value="WSTF_Acf1_Cbp146"/>
</dbReference>
<dbReference type="InterPro" id="IPR028941">
    <property type="entry name" value="WHIM2_dom"/>
</dbReference>
<feature type="region of interest" description="Disordered" evidence="5">
    <location>
        <begin position="693"/>
        <end position="775"/>
    </location>
</feature>
<feature type="domain" description="DDT" evidence="6">
    <location>
        <begin position="404"/>
        <end position="467"/>
    </location>
</feature>
<accession>A0A317XKK8</accession>
<keyword evidence="9" id="KW-1185">Reference proteome</keyword>
<feature type="region of interest" description="Disordered" evidence="5">
    <location>
        <begin position="471"/>
        <end position="543"/>
    </location>
</feature>
<dbReference type="SMART" id="SM00571">
    <property type="entry name" value="DDT"/>
    <property type="match status" value="1"/>
</dbReference>
<dbReference type="GO" id="GO:0031509">
    <property type="term" value="P:subtelomeric heterochromatin formation"/>
    <property type="evidence" value="ECO:0007669"/>
    <property type="project" value="TreeGrafter"/>
</dbReference>
<evidence type="ECO:0000313" key="9">
    <source>
        <dbReference type="Proteomes" id="UP000246740"/>
    </source>
</evidence>
<evidence type="ECO:0000256" key="1">
    <source>
        <dbReference type="ARBA" id="ARBA00004123"/>
    </source>
</evidence>
<feature type="compositionally biased region" description="Low complexity" evidence="5">
    <location>
        <begin position="169"/>
        <end position="183"/>
    </location>
</feature>
<dbReference type="STRING" id="1882483.A0A317XKK8"/>
<dbReference type="Pfam" id="PF15613">
    <property type="entry name" value="WSD"/>
    <property type="match status" value="1"/>
</dbReference>
<feature type="compositionally biased region" description="Acidic residues" evidence="5">
    <location>
        <begin position="729"/>
        <end position="748"/>
    </location>
</feature>
<organism evidence="8 9">
    <name type="scientific">Testicularia cyperi</name>
    <dbReference type="NCBI Taxonomy" id="1882483"/>
    <lineage>
        <taxon>Eukaryota</taxon>
        <taxon>Fungi</taxon>
        <taxon>Dikarya</taxon>
        <taxon>Basidiomycota</taxon>
        <taxon>Ustilaginomycotina</taxon>
        <taxon>Ustilaginomycetes</taxon>
        <taxon>Ustilaginales</taxon>
        <taxon>Anthracoideaceae</taxon>
        <taxon>Testicularia</taxon>
    </lineage>
</organism>
<dbReference type="GO" id="GO:0000785">
    <property type="term" value="C:chromatin"/>
    <property type="evidence" value="ECO:0007669"/>
    <property type="project" value="UniProtKB-ARBA"/>
</dbReference>
<evidence type="ECO:0000259" key="6">
    <source>
        <dbReference type="PROSITE" id="PS50827"/>
    </source>
</evidence>
<dbReference type="GO" id="GO:0000781">
    <property type="term" value="C:chromosome, telomeric region"/>
    <property type="evidence" value="ECO:0007669"/>
    <property type="project" value="GOC"/>
</dbReference>
<evidence type="ECO:0000256" key="5">
    <source>
        <dbReference type="SAM" id="MobiDB-lite"/>
    </source>
</evidence>
<dbReference type="Pfam" id="PF02791">
    <property type="entry name" value="DDT"/>
    <property type="match status" value="1"/>
</dbReference>
<feature type="coiled-coil region" evidence="4">
    <location>
        <begin position="806"/>
        <end position="837"/>
    </location>
</feature>
<gene>
    <name evidence="8" type="ORF">BCV70DRAFT_46508</name>
</gene>
<feature type="compositionally biased region" description="Basic and acidic residues" evidence="5">
    <location>
        <begin position="335"/>
        <end position="351"/>
    </location>
</feature>
<dbReference type="EMBL" id="KZ819202">
    <property type="protein sequence ID" value="PWY97840.1"/>
    <property type="molecule type" value="Genomic_DNA"/>
</dbReference>
<feature type="compositionally biased region" description="Acidic residues" evidence="5">
    <location>
        <begin position="477"/>
        <end position="504"/>
    </location>
</feature>
<sequence>MPFVKRKVVELVPPPTAVGPDDPDVFYLAATGEIFPDYESYANRLTFYNQKLFQCELTGKINLTYFEALKSERKEAIALHKIFPEQLKQPVLRSVQFQVTGRIDHLVDKVYDRFKDRFFPGEQVFVETEGEKYYAIIKSVDAPKRLANGDANGKSPKIEDDQDDDAEAEAGSSTANGSSSSSTDLHRVGTNLDLEFEDATAQDDPSKYVYHVEFLDDEDQTTGPTHTTAPDKISRDRLAFSKTILRKYMRDCLVRAANIGAEWRVKEWLARKYGLPLEPTDEIALKNEAIKDAKLSKRKKYLLTDAEDSSASTTSKKPKTEAGTPGKKMSAAAKRKADEAEKAAMEQAKEEERIRKKNLKYPIEDLDLDPISSRELNFQSSGELPRRKERPVPLRGDNALPVPADLFEIFITTYYFLVSLGKPLHLSAFTLDDFEQALKHNTLEPSCGLMTEVHSVLLNVIVRDGAKIAVPGAGGLDADEADANDDDEDHDNDDNDDGSDDDEASSSHSGSGSGSDDEQNAKPNGNGKSRSSKAKSKTTNGAEVNADSAVVGEILQAAHELGQGWGKRVLKFEDKREGWEHSLVGLIAGRATPEVMPRMIGILSQLTGIEHKEGYTDEGEWIADTYLSPVDRYPLLSVRDKLHILDFLCMLAVMTKPVKSFYDECDTQLTELRKERIEVSRDRRKLAEDWDEFEGKKKGDKDDGDAGNGNGNGDADVEDAPLPTRDEDGSTSDEDEDEDEEEDELVSDDDTRSGREDSSFSDRSGARGGGVGSRQDILRQKALEKKAHEAAKARELALAREAHRLKVASNKKLTAAKKKLEDQEARLTRREEVLEREFRRLGLAARMVPLGRDRFGDKYWWFDGVGSCSVVAGHGVAERSAYQTGRLFIQAASVEESEALIPDPPSQDTPKSKFAHLFHPPITAELVSSRKTSELGGDPGILHPGEWAVYTEPDQVEELIAWLRTKGQRENNLKSSLLKFRSHLTAGMRKRNQDITASLRDQFDAVRRSSRSKSDSTHSSTRLSYLAWKNTLDKGR</sequence>
<dbReference type="GO" id="GO:0005634">
    <property type="term" value="C:nucleus"/>
    <property type="evidence" value="ECO:0007669"/>
    <property type="project" value="UniProtKB-SubCell"/>
</dbReference>
<feature type="region of interest" description="Disordered" evidence="5">
    <location>
        <begin position="145"/>
        <end position="186"/>
    </location>
</feature>
<dbReference type="PANTHER" id="PTHR32075:SF6">
    <property type="entry name" value="ISWI CHROMATIN-REMODELING COMPLEX SUBUNIT YPL216W-RELATED"/>
    <property type="match status" value="1"/>
</dbReference>
<evidence type="ECO:0008006" key="10">
    <source>
        <dbReference type="Google" id="ProtNLM"/>
    </source>
</evidence>
<dbReference type="Pfam" id="PF10537">
    <property type="entry name" value="WAC_Acf1_DNA_bd"/>
    <property type="match status" value="1"/>
</dbReference>
<evidence type="ECO:0000259" key="7">
    <source>
        <dbReference type="PROSITE" id="PS51136"/>
    </source>
</evidence>
<proteinExistence type="predicted"/>
<feature type="compositionally biased region" description="Basic and acidic residues" evidence="5">
    <location>
        <begin position="749"/>
        <end position="760"/>
    </location>
</feature>
<dbReference type="InterPro" id="IPR018501">
    <property type="entry name" value="DDT_dom"/>
</dbReference>
<dbReference type="PROSITE" id="PS51136">
    <property type="entry name" value="WAC"/>
    <property type="match status" value="1"/>
</dbReference>
<dbReference type="OrthoDB" id="332390at2759"/>
<dbReference type="Proteomes" id="UP000246740">
    <property type="component" value="Unassembled WGS sequence"/>
</dbReference>
<name>A0A317XKK8_9BASI</name>
<comment type="subcellular location">
    <subcellularLocation>
        <location evidence="1 3">Nucleus</location>
    </subcellularLocation>
</comment>
<evidence type="ECO:0000256" key="2">
    <source>
        <dbReference type="ARBA" id="ARBA00023242"/>
    </source>
</evidence>
<feature type="region of interest" description="Disordered" evidence="5">
    <location>
        <begin position="305"/>
        <end position="351"/>
    </location>
</feature>
<dbReference type="PROSITE" id="PS50827">
    <property type="entry name" value="DDT"/>
    <property type="match status" value="1"/>
</dbReference>
<dbReference type="PANTHER" id="PTHR32075">
    <property type="entry name" value="ISWI CHROMATIN-REMODELING COMPLEX SUBUNIT YPL216W-RELATED"/>
    <property type="match status" value="1"/>
</dbReference>
<keyword evidence="4" id="KW-0175">Coiled coil</keyword>
<protein>
    <recommendedName>
        <fullName evidence="10">WAC domain-containing protein</fullName>
    </recommendedName>
</protein>
<evidence type="ECO:0000313" key="8">
    <source>
        <dbReference type="EMBL" id="PWY97840.1"/>
    </source>
</evidence>
<dbReference type="AlphaFoldDB" id="A0A317XKK8"/>